<keyword evidence="2 4" id="KW-0238">DNA-binding</keyword>
<dbReference type="InterPro" id="IPR036271">
    <property type="entry name" value="Tet_transcr_reg_TetR-rel_C_sf"/>
</dbReference>
<dbReference type="InterPro" id="IPR009057">
    <property type="entry name" value="Homeodomain-like_sf"/>
</dbReference>
<dbReference type="RefSeq" id="WP_185448073.1">
    <property type="nucleotide sequence ID" value="NZ_CP043661.1"/>
</dbReference>
<evidence type="ECO:0000256" key="4">
    <source>
        <dbReference type="PROSITE-ProRule" id="PRU00335"/>
    </source>
</evidence>
<name>A0A7G6WXQ9_9ACTN</name>
<accession>A0A7G6WXQ9</accession>
<dbReference type="SUPFAM" id="SSF46689">
    <property type="entry name" value="Homeodomain-like"/>
    <property type="match status" value="1"/>
</dbReference>
<dbReference type="KEGG" id="kqi:F1D05_13760"/>
<evidence type="ECO:0000313" key="6">
    <source>
        <dbReference type="EMBL" id="QNE18774.1"/>
    </source>
</evidence>
<feature type="domain" description="HTH tetR-type" evidence="5">
    <location>
        <begin position="29"/>
        <end position="89"/>
    </location>
</feature>
<proteinExistence type="predicted"/>
<dbReference type="Proteomes" id="UP000515563">
    <property type="component" value="Chromosome"/>
</dbReference>
<evidence type="ECO:0000256" key="3">
    <source>
        <dbReference type="ARBA" id="ARBA00023163"/>
    </source>
</evidence>
<dbReference type="PROSITE" id="PS50977">
    <property type="entry name" value="HTH_TETR_2"/>
    <property type="match status" value="1"/>
</dbReference>
<evidence type="ECO:0000313" key="7">
    <source>
        <dbReference type="Proteomes" id="UP000515563"/>
    </source>
</evidence>
<reference evidence="7" key="1">
    <citation type="submission" date="2019-09" db="EMBL/GenBank/DDBJ databases">
        <title>Antimicrobial potential of Antarctic Bacteria.</title>
        <authorList>
            <person name="Benaud N."/>
            <person name="Edwards R.J."/>
            <person name="Ferrari B.C."/>
        </authorList>
    </citation>
    <scope>NUCLEOTIDE SEQUENCE [LARGE SCALE GENOMIC DNA]</scope>
    <source>
        <strain evidence="7">SPB151</strain>
    </source>
</reference>
<dbReference type="InterPro" id="IPR004111">
    <property type="entry name" value="Repressor_TetR_C"/>
</dbReference>
<dbReference type="EMBL" id="CP043661">
    <property type="protein sequence ID" value="QNE18774.1"/>
    <property type="molecule type" value="Genomic_DNA"/>
</dbReference>
<dbReference type="Pfam" id="PF02909">
    <property type="entry name" value="TetR_C_1"/>
    <property type="match status" value="1"/>
</dbReference>
<feature type="DNA-binding region" description="H-T-H motif" evidence="4">
    <location>
        <begin position="52"/>
        <end position="71"/>
    </location>
</feature>
<evidence type="ECO:0000256" key="1">
    <source>
        <dbReference type="ARBA" id="ARBA00023015"/>
    </source>
</evidence>
<dbReference type="Pfam" id="PF00440">
    <property type="entry name" value="TetR_N"/>
    <property type="match status" value="1"/>
</dbReference>
<dbReference type="GO" id="GO:0045892">
    <property type="term" value="P:negative regulation of DNA-templated transcription"/>
    <property type="evidence" value="ECO:0007669"/>
    <property type="project" value="InterPro"/>
</dbReference>
<keyword evidence="3" id="KW-0804">Transcription</keyword>
<protein>
    <submittedName>
        <fullName evidence="6">TetR/AcrR family transcriptional regulator</fullName>
    </submittedName>
</protein>
<gene>
    <name evidence="6" type="ORF">F1D05_13760</name>
</gene>
<keyword evidence="7" id="KW-1185">Reference proteome</keyword>
<keyword evidence="1" id="KW-0805">Transcription regulation</keyword>
<reference evidence="6 7" key="2">
    <citation type="journal article" date="2020" name="Microbiol. Resour. Announc.">
        <title>Antarctic desert soil bacteria exhibit high novel natural product potential, evaluated through long-read genome sequencing and comparative genomics.</title>
        <authorList>
            <person name="Benaud N."/>
            <person name="Edwards R.J."/>
            <person name="Amos T.G."/>
            <person name="D'Agostino P.M."/>
            <person name="Gutierrez-Chavez C."/>
            <person name="Montgomery K."/>
            <person name="Nicetic I."/>
            <person name="Ferrari B.C."/>
        </authorList>
    </citation>
    <scope>NUCLEOTIDE SEQUENCE [LARGE SCALE GENOMIC DNA]</scope>
    <source>
        <strain evidence="6 7">SPB151</strain>
    </source>
</reference>
<dbReference type="SUPFAM" id="SSF48498">
    <property type="entry name" value="Tetracyclin repressor-like, C-terminal domain"/>
    <property type="match status" value="1"/>
</dbReference>
<dbReference type="GO" id="GO:0003677">
    <property type="term" value="F:DNA binding"/>
    <property type="evidence" value="ECO:0007669"/>
    <property type="project" value="UniProtKB-UniRule"/>
</dbReference>
<organism evidence="6 7">
    <name type="scientific">Kribbella qitaiheensis</name>
    <dbReference type="NCBI Taxonomy" id="1544730"/>
    <lineage>
        <taxon>Bacteria</taxon>
        <taxon>Bacillati</taxon>
        <taxon>Actinomycetota</taxon>
        <taxon>Actinomycetes</taxon>
        <taxon>Propionibacteriales</taxon>
        <taxon>Kribbellaceae</taxon>
        <taxon>Kribbella</taxon>
    </lineage>
</organism>
<sequence>MPGKKTAVADPARSLALLWGTHTKPGRSGLTLRAIVDTAIELADANGLEAVSMRLVAEQLKAGTMSLYTHVPGKGELTVLMFDSVYGDLYGDVDEPARQPGGWRGAMEFVAKRNWEVLMRHPWIHDVPAVRSALGPNITLKYEAELRPLDGVGLTDVEMDSTLNLIITHVHGTARTAAEHLATQRESGLTDAEWWLTTGPALARYMGALAERFPVAGRVGTAAGEQHQAPIDSEHALKFGLDRILAGVALLIEERKN</sequence>
<dbReference type="InterPro" id="IPR001647">
    <property type="entry name" value="HTH_TetR"/>
</dbReference>
<dbReference type="AlphaFoldDB" id="A0A7G6WXQ9"/>
<dbReference type="Gene3D" id="1.10.10.60">
    <property type="entry name" value="Homeodomain-like"/>
    <property type="match status" value="1"/>
</dbReference>
<evidence type="ECO:0000259" key="5">
    <source>
        <dbReference type="PROSITE" id="PS50977"/>
    </source>
</evidence>
<evidence type="ECO:0000256" key="2">
    <source>
        <dbReference type="ARBA" id="ARBA00023125"/>
    </source>
</evidence>
<dbReference type="Gene3D" id="1.10.357.10">
    <property type="entry name" value="Tetracycline Repressor, domain 2"/>
    <property type="match status" value="1"/>
</dbReference>